<reference evidence="2" key="1">
    <citation type="submission" date="2022-07" db="EMBL/GenBank/DDBJ databases">
        <title>Phylogenomic reconstructions and comparative analyses of Kickxellomycotina fungi.</title>
        <authorList>
            <person name="Reynolds N.K."/>
            <person name="Stajich J.E."/>
            <person name="Barry K."/>
            <person name="Grigoriev I.V."/>
            <person name="Crous P."/>
            <person name="Smith M.E."/>
        </authorList>
    </citation>
    <scope>NUCLEOTIDE SEQUENCE</scope>
    <source>
        <strain evidence="2">RSA 861</strain>
    </source>
</reference>
<keyword evidence="3" id="KW-1185">Reference proteome</keyword>
<comment type="caution">
    <text evidence="2">The sequence shown here is derived from an EMBL/GenBank/DDBJ whole genome shotgun (WGS) entry which is preliminary data.</text>
</comment>
<evidence type="ECO:0000313" key="2">
    <source>
        <dbReference type="EMBL" id="KAJ1916450.1"/>
    </source>
</evidence>
<sequence length="196" mass="21285">MTVIQEPTAVAAAPTTDVAALKASGGSHDVADKATPQTKENVAPAEASNAEADEPSAKRQKSDHKEPAEIAVQPEQDEVVVAVEKSNDEKTETTEATTTTTGETMGGQTSRTLELLKDDADYNEEEDEDFDLEGEEEEDVEDEDDDDAELYNEDDEDALLGQEADAEDYEDAEERDDENAQTELDADDNNRAVLDD</sequence>
<gene>
    <name evidence="2" type="ORF">IWQ60_008096</name>
</gene>
<feature type="compositionally biased region" description="Low complexity" evidence="1">
    <location>
        <begin position="94"/>
        <end position="109"/>
    </location>
</feature>
<evidence type="ECO:0000313" key="3">
    <source>
        <dbReference type="Proteomes" id="UP001150569"/>
    </source>
</evidence>
<dbReference type="AlphaFoldDB" id="A0A9W8DMD8"/>
<accession>A0A9W8DMD8</accession>
<organism evidence="2 3">
    <name type="scientific">Tieghemiomyces parasiticus</name>
    <dbReference type="NCBI Taxonomy" id="78921"/>
    <lineage>
        <taxon>Eukaryota</taxon>
        <taxon>Fungi</taxon>
        <taxon>Fungi incertae sedis</taxon>
        <taxon>Zoopagomycota</taxon>
        <taxon>Kickxellomycotina</taxon>
        <taxon>Dimargaritomycetes</taxon>
        <taxon>Dimargaritales</taxon>
        <taxon>Dimargaritaceae</taxon>
        <taxon>Tieghemiomyces</taxon>
    </lineage>
</organism>
<proteinExistence type="predicted"/>
<protein>
    <submittedName>
        <fullName evidence="2">Uncharacterized protein</fullName>
    </submittedName>
</protein>
<dbReference type="Proteomes" id="UP001150569">
    <property type="component" value="Unassembled WGS sequence"/>
</dbReference>
<dbReference type="EMBL" id="JANBPT010000583">
    <property type="protein sequence ID" value="KAJ1916450.1"/>
    <property type="molecule type" value="Genomic_DNA"/>
</dbReference>
<feature type="compositionally biased region" description="Acidic residues" evidence="1">
    <location>
        <begin position="121"/>
        <end position="187"/>
    </location>
</feature>
<name>A0A9W8DMD8_9FUNG</name>
<evidence type="ECO:0000256" key="1">
    <source>
        <dbReference type="SAM" id="MobiDB-lite"/>
    </source>
</evidence>
<feature type="region of interest" description="Disordered" evidence="1">
    <location>
        <begin position="22"/>
        <end position="196"/>
    </location>
</feature>